<dbReference type="RefSeq" id="WP_262994949.1">
    <property type="nucleotide sequence ID" value="NZ_JAOTJC010000011.1"/>
</dbReference>
<dbReference type="Proteomes" id="UP001209257">
    <property type="component" value="Unassembled WGS sequence"/>
</dbReference>
<evidence type="ECO:0000256" key="5">
    <source>
        <dbReference type="ARBA" id="ARBA00023237"/>
    </source>
</evidence>
<accession>A0ABT2VPV3</accession>
<keyword evidence="5" id="KW-0998">Cell outer membrane</keyword>
<evidence type="ECO:0000256" key="6">
    <source>
        <dbReference type="SAM" id="SignalP"/>
    </source>
</evidence>
<dbReference type="InterPro" id="IPR010583">
    <property type="entry name" value="MipA"/>
</dbReference>
<protein>
    <submittedName>
        <fullName evidence="7">MipA/OmpV family protein</fullName>
    </submittedName>
</protein>
<dbReference type="PANTHER" id="PTHR38776:SF1">
    <property type="entry name" value="MLTA-INTERACTING PROTEIN-RELATED"/>
    <property type="match status" value="1"/>
</dbReference>
<evidence type="ECO:0000256" key="1">
    <source>
        <dbReference type="ARBA" id="ARBA00004442"/>
    </source>
</evidence>
<name>A0ABT2VPV3_9ALTE</name>
<sequence length="286" mass="31379">MKILFLFFLLIILSPLPAQAEAPACEDGSGCIPPNSWQVGLALGLGGRTNPLVDGDAIPYILLPDIAWYGEAAYFDNGELGYQFIPTDTFSIELFVAPNAEKANFSFWHTSNILIPAASLAADAPPDSPQEPSTTISVDDIASRNWAVDGGIRGQWYAGNQQLQLAIARDISGVYSGFHAALTYRYYTQWKKWQIAMSPHVSWKSAALTDYYYGIREQDTATGELTYTGRAGLQYGVSINGSYPLTSKWTLLTRAGFTRLHAGMTDSPIVNKDTIYSVFTGVAYRF</sequence>
<proteinExistence type="inferred from homology"/>
<reference evidence="8" key="1">
    <citation type="submission" date="2023-07" db="EMBL/GenBank/DDBJ databases">
        <title>Study on multiphase classification of strain Alteromonas salexigens isolated from the Yellow Sea.</title>
        <authorList>
            <person name="Sun L."/>
        </authorList>
    </citation>
    <scope>NUCLEOTIDE SEQUENCE [LARGE SCALE GENOMIC DNA]</scope>
    <source>
        <strain evidence="8">ASW11-19</strain>
    </source>
</reference>
<feature type="chain" id="PRO_5045406356" evidence="6">
    <location>
        <begin position="21"/>
        <end position="286"/>
    </location>
</feature>
<evidence type="ECO:0000313" key="7">
    <source>
        <dbReference type="EMBL" id="MCU7555352.1"/>
    </source>
</evidence>
<evidence type="ECO:0000313" key="8">
    <source>
        <dbReference type="Proteomes" id="UP001209257"/>
    </source>
</evidence>
<dbReference type="PANTHER" id="PTHR38776">
    <property type="entry name" value="MLTA-INTERACTING PROTEIN-RELATED"/>
    <property type="match status" value="1"/>
</dbReference>
<comment type="subcellular location">
    <subcellularLocation>
        <location evidence="1">Cell outer membrane</location>
    </subcellularLocation>
</comment>
<keyword evidence="4" id="KW-0472">Membrane</keyword>
<feature type="signal peptide" evidence="6">
    <location>
        <begin position="1"/>
        <end position="20"/>
    </location>
</feature>
<dbReference type="EMBL" id="JAOTJC010000011">
    <property type="protein sequence ID" value="MCU7555352.1"/>
    <property type="molecule type" value="Genomic_DNA"/>
</dbReference>
<keyword evidence="8" id="KW-1185">Reference proteome</keyword>
<keyword evidence="3 6" id="KW-0732">Signal</keyword>
<organism evidence="7 8">
    <name type="scientific">Alteromonas salexigens</name>
    <dbReference type="NCBI Taxonomy" id="2982530"/>
    <lineage>
        <taxon>Bacteria</taxon>
        <taxon>Pseudomonadati</taxon>
        <taxon>Pseudomonadota</taxon>
        <taxon>Gammaproteobacteria</taxon>
        <taxon>Alteromonadales</taxon>
        <taxon>Alteromonadaceae</taxon>
        <taxon>Alteromonas/Salinimonas group</taxon>
        <taxon>Alteromonas</taxon>
    </lineage>
</organism>
<comment type="similarity">
    <text evidence="2">Belongs to the MipA/OmpV family.</text>
</comment>
<evidence type="ECO:0000256" key="4">
    <source>
        <dbReference type="ARBA" id="ARBA00023136"/>
    </source>
</evidence>
<evidence type="ECO:0000256" key="3">
    <source>
        <dbReference type="ARBA" id="ARBA00022729"/>
    </source>
</evidence>
<comment type="caution">
    <text evidence="7">The sequence shown here is derived from an EMBL/GenBank/DDBJ whole genome shotgun (WGS) entry which is preliminary data.</text>
</comment>
<evidence type="ECO:0000256" key="2">
    <source>
        <dbReference type="ARBA" id="ARBA00005722"/>
    </source>
</evidence>
<dbReference type="Pfam" id="PF06629">
    <property type="entry name" value="MipA"/>
    <property type="match status" value="1"/>
</dbReference>
<gene>
    <name evidence="7" type="ORF">OCL06_12215</name>
</gene>